<name>A0A0C3B1U1_SERVB</name>
<gene>
    <name evidence="2" type="ORF">M408DRAFT_196807</name>
</gene>
<reference evidence="2 3" key="1">
    <citation type="submission" date="2014-04" db="EMBL/GenBank/DDBJ databases">
        <authorList>
            <consortium name="DOE Joint Genome Institute"/>
            <person name="Kuo A."/>
            <person name="Zuccaro A."/>
            <person name="Kohler A."/>
            <person name="Nagy L.G."/>
            <person name="Floudas D."/>
            <person name="Copeland A."/>
            <person name="Barry K.W."/>
            <person name="Cichocki N."/>
            <person name="Veneault-Fourrey C."/>
            <person name="LaButti K."/>
            <person name="Lindquist E.A."/>
            <person name="Lipzen A."/>
            <person name="Lundell T."/>
            <person name="Morin E."/>
            <person name="Murat C."/>
            <person name="Sun H."/>
            <person name="Tunlid A."/>
            <person name="Henrissat B."/>
            <person name="Grigoriev I.V."/>
            <person name="Hibbett D.S."/>
            <person name="Martin F."/>
            <person name="Nordberg H.P."/>
            <person name="Cantor M.N."/>
            <person name="Hua S.X."/>
        </authorList>
    </citation>
    <scope>NUCLEOTIDE SEQUENCE [LARGE SCALE GENOMIC DNA]</scope>
    <source>
        <strain evidence="2 3">MAFF 305830</strain>
    </source>
</reference>
<feature type="compositionally biased region" description="Basic and acidic residues" evidence="1">
    <location>
        <begin position="103"/>
        <end position="118"/>
    </location>
</feature>
<evidence type="ECO:0000313" key="3">
    <source>
        <dbReference type="Proteomes" id="UP000054097"/>
    </source>
</evidence>
<accession>A0A0C3B1U1</accession>
<proteinExistence type="predicted"/>
<dbReference type="EMBL" id="KN824308">
    <property type="protein sequence ID" value="KIM26144.1"/>
    <property type="molecule type" value="Genomic_DNA"/>
</dbReference>
<feature type="region of interest" description="Disordered" evidence="1">
    <location>
        <begin position="93"/>
        <end position="118"/>
    </location>
</feature>
<dbReference type="HOGENOM" id="CLU_1705337_0_0_1"/>
<sequence>MGVHSVIAHATSKLIGVDTTNSRTLRKLIHRLLEVAKDLEKSKDTFQQHKLERIVANIVEQYEEVEKSRSSSVPSRMAPTLQEKRRKVLVQADAEVDEIEPPPEGHSEGMQRAISKDKAALESLVDSMNDADQELLEEVCELEKDEVSVCVSAN</sequence>
<keyword evidence="3" id="KW-1185">Reference proteome</keyword>
<organism evidence="2 3">
    <name type="scientific">Serendipita vermifera MAFF 305830</name>
    <dbReference type="NCBI Taxonomy" id="933852"/>
    <lineage>
        <taxon>Eukaryota</taxon>
        <taxon>Fungi</taxon>
        <taxon>Dikarya</taxon>
        <taxon>Basidiomycota</taxon>
        <taxon>Agaricomycotina</taxon>
        <taxon>Agaricomycetes</taxon>
        <taxon>Sebacinales</taxon>
        <taxon>Serendipitaceae</taxon>
        <taxon>Serendipita</taxon>
    </lineage>
</organism>
<evidence type="ECO:0000313" key="2">
    <source>
        <dbReference type="EMBL" id="KIM26144.1"/>
    </source>
</evidence>
<dbReference type="Proteomes" id="UP000054097">
    <property type="component" value="Unassembled WGS sequence"/>
</dbReference>
<dbReference type="AlphaFoldDB" id="A0A0C3B1U1"/>
<evidence type="ECO:0000256" key="1">
    <source>
        <dbReference type="SAM" id="MobiDB-lite"/>
    </source>
</evidence>
<reference evidence="3" key="2">
    <citation type="submission" date="2015-01" db="EMBL/GenBank/DDBJ databases">
        <title>Evolutionary Origins and Diversification of the Mycorrhizal Mutualists.</title>
        <authorList>
            <consortium name="DOE Joint Genome Institute"/>
            <consortium name="Mycorrhizal Genomics Consortium"/>
            <person name="Kohler A."/>
            <person name="Kuo A."/>
            <person name="Nagy L.G."/>
            <person name="Floudas D."/>
            <person name="Copeland A."/>
            <person name="Barry K.W."/>
            <person name="Cichocki N."/>
            <person name="Veneault-Fourrey C."/>
            <person name="LaButti K."/>
            <person name="Lindquist E.A."/>
            <person name="Lipzen A."/>
            <person name="Lundell T."/>
            <person name="Morin E."/>
            <person name="Murat C."/>
            <person name="Riley R."/>
            <person name="Ohm R."/>
            <person name="Sun H."/>
            <person name="Tunlid A."/>
            <person name="Henrissat B."/>
            <person name="Grigoriev I.V."/>
            <person name="Hibbett D.S."/>
            <person name="Martin F."/>
        </authorList>
    </citation>
    <scope>NUCLEOTIDE SEQUENCE [LARGE SCALE GENOMIC DNA]</scope>
    <source>
        <strain evidence="3">MAFF 305830</strain>
    </source>
</reference>
<protein>
    <submittedName>
        <fullName evidence="2">Uncharacterized protein</fullName>
    </submittedName>
</protein>